<dbReference type="GeneID" id="54460812"/>
<dbReference type="EMBL" id="MU003700">
    <property type="protein sequence ID" value="KAF2810146.1"/>
    <property type="molecule type" value="Genomic_DNA"/>
</dbReference>
<evidence type="ECO:0000313" key="3">
    <source>
        <dbReference type="EMBL" id="KAF2810146.1"/>
    </source>
</evidence>
<keyword evidence="2" id="KW-0732">Signal</keyword>
<feature type="region of interest" description="Disordered" evidence="1">
    <location>
        <begin position="58"/>
        <end position="81"/>
    </location>
</feature>
<reference evidence="3 5" key="1">
    <citation type="journal article" date="2020" name="Stud. Mycol.">
        <title>101 Dothideomycetes genomes: a test case for predicting lifestyles and emergence of pathogens.</title>
        <authorList>
            <person name="Haridas S."/>
            <person name="Albert R."/>
            <person name="Binder M."/>
            <person name="Bloem J."/>
            <person name="Labutti K."/>
            <person name="Salamov A."/>
            <person name="Andreopoulos B."/>
            <person name="Baker S."/>
            <person name="Barry K."/>
            <person name="Bills G."/>
            <person name="Bluhm B."/>
            <person name="Cannon C."/>
            <person name="Castanera R."/>
            <person name="Culley D."/>
            <person name="Daum C."/>
            <person name="Ezra D."/>
            <person name="Gonzalez J."/>
            <person name="Henrissat B."/>
            <person name="Kuo A."/>
            <person name="Liang C."/>
            <person name="Lipzen A."/>
            <person name="Lutzoni F."/>
            <person name="Magnuson J."/>
            <person name="Mondo S."/>
            <person name="Nolan M."/>
            <person name="Ohm R."/>
            <person name="Pangilinan J."/>
            <person name="Park H.-J."/>
            <person name="Ramirez L."/>
            <person name="Alfaro M."/>
            <person name="Sun H."/>
            <person name="Tritt A."/>
            <person name="Yoshinaga Y."/>
            <person name="Zwiers L.-H."/>
            <person name="Turgeon B."/>
            <person name="Goodwin S."/>
            <person name="Spatafora J."/>
            <person name="Crous P."/>
            <person name="Grigoriev I."/>
        </authorList>
    </citation>
    <scope>NUCLEOTIDE SEQUENCE</scope>
    <source>
        <strain evidence="3 5">CBS 304.34</strain>
    </source>
</reference>
<feature type="signal peptide" evidence="2">
    <location>
        <begin position="1"/>
        <end position="21"/>
    </location>
</feature>
<dbReference type="Proteomes" id="UP000504636">
    <property type="component" value="Unplaced"/>
</dbReference>
<reference evidence="5" key="2">
    <citation type="submission" date="2020-04" db="EMBL/GenBank/DDBJ databases">
        <authorList>
            <consortium name="NCBI Genome Project"/>
        </authorList>
    </citation>
    <scope>NUCLEOTIDE SEQUENCE</scope>
    <source>
        <strain evidence="5">CBS 304.34</strain>
    </source>
</reference>
<sequence>MIMMVLSTLMAVLASVLGVLAYRACSKPGVLYYQWEFSMVDMTQQFFNPIASITSPAVAQGHQEPNHVAKGRGPADKVSSA</sequence>
<evidence type="ECO:0000256" key="2">
    <source>
        <dbReference type="SAM" id="SignalP"/>
    </source>
</evidence>
<keyword evidence="4" id="KW-1185">Reference proteome</keyword>
<evidence type="ECO:0000256" key="1">
    <source>
        <dbReference type="SAM" id="MobiDB-lite"/>
    </source>
</evidence>
<dbReference type="AlphaFoldDB" id="A0A6A6YMN7"/>
<organism evidence="3">
    <name type="scientific">Mytilinidion resinicola</name>
    <dbReference type="NCBI Taxonomy" id="574789"/>
    <lineage>
        <taxon>Eukaryota</taxon>
        <taxon>Fungi</taxon>
        <taxon>Dikarya</taxon>
        <taxon>Ascomycota</taxon>
        <taxon>Pezizomycotina</taxon>
        <taxon>Dothideomycetes</taxon>
        <taxon>Pleosporomycetidae</taxon>
        <taxon>Mytilinidiales</taxon>
        <taxon>Mytilinidiaceae</taxon>
        <taxon>Mytilinidion</taxon>
    </lineage>
</organism>
<name>A0A6A6YMN7_9PEZI</name>
<protein>
    <submittedName>
        <fullName evidence="3 5">Uncharacterized protein</fullName>
    </submittedName>
</protein>
<dbReference type="OrthoDB" id="10328554at2759"/>
<reference evidence="5" key="3">
    <citation type="submission" date="2025-04" db="UniProtKB">
        <authorList>
            <consortium name="RefSeq"/>
        </authorList>
    </citation>
    <scope>IDENTIFICATION</scope>
    <source>
        <strain evidence="5">CBS 304.34</strain>
    </source>
</reference>
<feature type="chain" id="PRO_5044629217" evidence="2">
    <location>
        <begin position="22"/>
        <end position="81"/>
    </location>
</feature>
<evidence type="ECO:0000313" key="4">
    <source>
        <dbReference type="Proteomes" id="UP000504636"/>
    </source>
</evidence>
<proteinExistence type="predicted"/>
<dbReference type="RefSeq" id="XP_033577110.1">
    <property type="nucleotide sequence ID" value="XM_033719919.1"/>
</dbReference>
<evidence type="ECO:0000313" key="5">
    <source>
        <dbReference type="RefSeq" id="XP_033577110.1"/>
    </source>
</evidence>
<gene>
    <name evidence="3 5" type="ORF">BDZ99DRAFT_462749</name>
</gene>
<accession>A0A6A6YMN7</accession>